<feature type="compositionally biased region" description="Basic and acidic residues" evidence="1">
    <location>
        <begin position="1"/>
        <end position="15"/>
    </location>
</feature>
<proteinExistence type="predicted"/>
<organism evidence="2 3">
    <name type="scientific">Actinacidiphila alni</name>
    <dbReference type="NCBI Taxonomy" id="380248"/>
    <lineage>
        <taxon>Bacteria</taxon>
        <taxon>Bacillati</taxon>
        <taxon>Actinomycetota</taxon>
        <taxon>Actinomycetes</taxon>
        <taxon>Kitasatosporales</taxon>
        <taxon>Streptomycetaceae</taxon>
        <taxon>Actinacidiphila</taxon>
    </lineage>
</organism>
<dbReference type="AlphaFoldDB" id="A0A1I1ZQ77"/>
<accession>A0A1I1ZQ77</accession>
<evidence type="ECO:0000256" key="1">
    <source>
        <dbReference type="SAM" id="MobiDB-lite"/>
    </source>
</evidence>
<feature type="region of interest" description="Disordered" evidence="1">
    <location>
        <begin position="1"/>
        <end position="21"/>
    </location>
</feature>
<evidence type="ECO:0008006" key="4">
    <source>
        <dbReference type="Google" id="ProtNLM"/>
    </source>
</evidence>
<reference evidence="2 3" key="1">
    <citation type="submission" date="2016-10" db="EMBL/GenBank/DDBJ databases">
        <authorList>
            <person name="de Groot N.N."/>
        </authorList>
    </citation>
    <scope>NUCLEOTIDE SEQUENCE [LARGE SCALE GENOMIC DNA]</scope>
    <source>
        <strain evidence="2 3">CGMCC 4.3510</strain>
    </source>
</reference>
<sequence>MAERGAAHSTERDRTMSGPRIDGSWIGGHNIQIGDVTGDVAILLERPLFRLEILRPGQPAELPDRVRHQPSYLLHPGSQVVPYRTPTADLARLARWRDGPEDLSVLLLHGPGGQGKTRTAQHFASRAAADGWSVAQARDLTTTAPLLPRADGGTAERLLIVVDYAERWSHPNLLAMLDWTRAAEPARVIRVLLLSRTGTHLWDRLDAELDGFGIASAPPIALSGFSGISGPAREHLFAEATDAFAHALDIPARPWRVPDDLADASYASPLTLHMAALAAVLSADEGTVPTADGVTPRPDTSATPDGSATRPADISRYLLLHEQRAWNAAADTHTMRTLVVLATLFGPFRTRESARRLLLAAAVADSPAEADRALRAHGTLYPAHSHLAPLHPDRFGEDFLGWHLDRDPAAADDLAALLTGDESRGHGLRDGDIRQAMIVLANAARHTSARDLLNRLVFARVDLAESTPDVVLAVAGHLPPAAALLIVMRPSRGVELAHARLELVRSLVAATPADIPALAAIGIRRMYGLELLACGETGQAADVLGEAVRLSQAHLDDAETTDPEELAELLHLYTQALVGHAAPCETVRTTVESIRTLRAERAGRSAADDIHHTNCLAGGLSNYAKSLHDAKDPHSSLRAAEEARELYRELVALGEEQADKALVRTQARISSLMHDLGRFEDAVRTGRPAVDALRRLFADDADTHREHLAVTLYNLALSLEDLGEPQEAAAAMAEAAEHYRYLTQHIPRLFLAEFGSCLFHLAGVYETLHRTGELIGVRLESATVDRQLRDMGLVDDDRRLAITLLLLGQNLEQAGSHRQALSVLTEGLALVPALPAPVPDRMADYVNSTLIRLSRVHNALGDHAAGLVAARDAVGRARLAAPADGTGALDGPLGTLGFALEQLANCLPPKNPEHTAAKTEFMEIFGLGPDDLADALADDADDADEDSVTG</sequence>
<dbReference type="SUPFAM" id="SSF48452">
    <property type="entry name" value="TPR-like"/>
    <property type="match status" value="2"/>
</dbReference>
<name>A0A1I1ZQ77_9ACTN</name>
<dbReference type="STRING" id="380248.SAMN05216251_102504"/>
<feature type="region of interest" description="Disordered" evidence="1">
    <location>
        <begin position="288"/>
        <end position="309"/>
    </location>
</feature>
<dbReference type="RefSeq" id="WP_177246329.1">
    <property type="nucleotide sequence ID" value="NZ_FONG01000002.1"/>
</dbReference>
<dbReference type="EMBL" id="FONG01000002">
    <property type="protein sequence ID" value="SFE32753.1"/>
    <property type="molecule type" value="Genomic_DNA"/>
</dbReference>
<keyword evidence="3" id="KW-1185">Reference proteome</keyword>
<dbReference type="Proteomes" id="UP000199323">
    <property type="component" value="Unassembled WGS sequence"/>
</dbReference>
<gene>
    <name evidence="2" type="ORF">SAMN05216251_102504</name>
</gene>
<evidence type="ECO:0000313" key="2">
    <source>
        <dbReference type="EMBL" id="SFE32753.1"/>
    </source>
</evidence>
<evidence type="ECO:0000313" key="3">
    <source>
        <dbReference type="Proteomes" id="UP000199323"/>
    </source>
</evidence>
<protein>
    <recommendedName>
        <fullName evidence="4">Tetratricopeptide repeat protein</fullName>
    </recommendedName>
</protein>
<dbReference type="Gene3D" id="1.25.40.10">
    <property type="entry name" value="Tetratricopeptide repeat domain"/>
    <property type="match status" value="1"/>
</dbReference>
<dbReference type="InterPro" id="IPR011990">
    <property type="entry name" value="TPR-like_helical_dom_sf"/>
</dbReference>